<name>A0A6N2WIC8_9FIRM</name>
<dbReference type="InterPro" id="IPR004659">
    <property type="entry name" value="RNase_E/G"/>
</dbReference>
<keyword evidence="4" id="KW-0460">Magnesium</keyword>
<dbReference type="GO" id="GO:0016787">
    <property type="term" value="F:hydrolase activity"/>
    <property type="evidence" value="ECO:0007669"/>
    <property type="project" value="UniProtKB-KW"/>
</dbReference>
<dbReference type="EC" id="3.1.26.-" evidence="7"/>
<proteinExistence type="predicted"/>
<sequence length="394" mass="44773">MERKLIITRWKEQVLTSLLENGEIVEFHCSPNETKEQAVLGNIYVGKVKNIVPNIGAAFVEVAKGVECYYALDENETPIFTQKIGKKPLCIGDELLVQVSKEAVKTKVPTVSGKLSFTGKYAVLTTGDTRIGISSKLPKESREHFQKLAASYQSDAYGFIIRTNAKDVAEEVLKAELEQLIQEYKELVKIAGTRVCYSCLKKAPKQYLSELKNIYQDGLKEIVIEDPILYEETIAYLKMYQPEDLGKVHRYEDTLLPLDKLHNIERKLEDALKERVWLKSGAYLVIQPTEALTVIDVNTGKCISKKRDERTYLKINIEAAKEVAKQIRLRNLSGIILVDFINLSGKELMAELVDVFQKELRKDPISTTLVDITKLQLVEVTRKKVRKPLKEAIR</sequence>
<evidence type="ECO:0000256" key="1">
    <source>
        <dbReference type="ARBA" id="ARBA00001946"/>
    </source>
</evidence>
<dbReference type="PANTHER" id="PTHR30001:SF0">
    <property type="entry name" value="RIBONUCLEASE G"/>
    <property type="match status" value="1"/>
</dbReference>
<keyword evidence="2" id="KW-0479">Metal-binding</keyword>
<feature type="domain" description="S1 motif" evidence="6">
    <location>
        <begin position="41"/>
        <end position="120"/>
    </location>
</feature>
<dbReference type="GO" id="GO:0006364">
    <property type="term" value="P:rRNA processing"/>
    <property type="evidence" value="ECO:0007669"/>
    <property type="project" value="TreeGrafter"/>
</dbReference>
<dbReference type="CDD" id="cd04453">
    <property type="entry name" value="S1_RNase_E"/>
    <property type="match status" value="1"/>
</dbReference>
<comment type="cofactor">
    <cofactor evidence="1">
        <name>Mg(2+)</name>
        <dbReference type="ChEBI" id="CHEBI:18420"/>
    </cofactor>
</comment>
<accession>A0A6N2WIC8</accession>
<evidence type="ECO:0000256" key="4">
    <source>
        <dbReference type="ARBA" id="ARBA00022842"/>
    </source>
</evidence>
<keyword evidence="5" id="KW-0694">RNA-binding</keyword>
<dbReference type="InterPro" id="IPR003029">
    <property type="entry name" value="S1_domain"/>
</dbReference>
<gene>
    <name evidence="7" type="primary">rng</name>
    <name evidence="7" type="ORF">CNLFYP112_00989</name>
</gene>
<dbReference type="PANTHER" id="PTHR30001">
    <property type="entry name" value="RIBONUCLEASE"/>
    <property type="match status" value="1"/>
</dbReference>
<dbReference type="GO" id="GO:0003723">
    <property type="term" value="F:RNA binding"/>
    <property type="evidence" value="ECO:0007669"/>
    <property type="project" value="UniProtKB-KW"/>
</dbReference>
<dbReference type="PROSITE" id="PS50126">
    <property type="entry name" value="S1"/>
    <property type="match status" value="1"/>
</dbReference>
<evidence type="ECO:0000256" key="2">
    <source>
        <dbReference type="ARBA" id="ARBA00022723"/>
    </source>
</evidence>
<dbReference type="Pfam" id="PF10150">
    <property type="entry name" value="RNase_E_G"/>
    <property type="match status" value="1"/>
</dbReference>
<dbReference type="GO" id="GO:0046872">
    <property type="term" value="F:metal ion binding"/>
    <property type="evidence" value="ECO:0007669"/>
    <property type="project" value="UniProtKB-KW"/>
</dbReference>
<evidence type="ECO:0000313" key="7">
    <source>
        <dbReference type="EMBL" id="VYT40881.1"/>
    </source>
</evidence>
<dbReference type="SUPFAM" id="SSF50249">
    <property type="entry name" value="Nucleic acid-binding proteins"/>
    <property type="match status" value="1"/>
</dbReference>
<evidence type="ECO:0000259" key="6">
    <source>
        <dbReference type="PROSITE" id="PS50126"/>
    </source>
</evidence>
<dbReference type="GO" id="GO:0005737">
    <property type="term" value="C:cytoplasm"/>
    <property type="evidence" value="ECO:0007669"/>
    <property type="project" value="TreeGrafter"/>
</dbReference>
<evidence type="ECO:0000256" key="3">
    <source>
        <dbReference type="ARBA" id="ARBA00022801"/>
    </source>
</evidence>
<dbReference type="GO" id="GO:0004540">
    <property type="term" value="F:RNA nuclease activity"/>
    <property type="evidence" value="ECO:0007669"/>
    <property type="project" value="InterPro"/>
</dbReference>
<dbReference type="EMBL" id="CACRTG010000046">
    <property type="protein sequence ID" value="VYT40881.1"/>
    <property type="molecule type" value="Genomic_DNA"/>
</dbReference>
<dbReference type="Gene3D" id="2.40.50.140">
    <property type="entry name" value="Nucleic acid-binding proteins"/>
    <property type="match status" value="1"/>
</dbReference>
<reference evidence="7" key="1">
    <citation type="submission" date="2019-11" db="EMBL/GenBank/DDBJ databases">
        <authorList>
            <person name="Feng L."/>
        </authorList>
    </citation>
    <scope>NUCLEOTIDE SEQUENCE</scope>
    <source>
        <strain evidence="7">CnexileLFYP112</strain>
    </source>
</reference>
<evidence type="ECO:0000256" key="5">
    <source>
        <dbReference type="ARBA" id="ARBA00022884"/>
    </source>
</evidence>
<organism evidence="7">
    <name type="scientific">[Clostridium] nexile</name>
    <dbReference type="NCBI Taxonomy" id="29361"/>
    <lineage>
        <taxon>Bacteria</taxon>
        <taxon>Bacillati</taxon>
        <taxon>Bacillota</taxon>
        <taxon>Clostridia</taxon>
        <taxon>Lachnospirales</taxon>
        <taxon>Lachnospiraceae</taxon>
        <taxon>Tyzzerella</taxon>
    </lineage>
</organism>
<dbReference type="AlphaFoldDB" id="A0A6N2WIC8"/>
<dbReference type="InterPro" id="IPR012340">
    <property type="entry name" value="NA-bd_OB-fold"/>
</dbReference>
<dbReference type="InterPro" id="IPR019307">
    <property type="entry name" value="RNA-bd_AU-1/RNase_E/G"/>
</dbReference>
<protein>
    <submittedName>
        <fullName evidence="7">Ribonuclease G</fullName>
        <ecNumber evidence="7">3.1.26.-</ecNumber>
    </submittedName>
</protein>
<keyword evidence="3 7" id="KW-0378">Hydrolase</keyword>